<dbReference type="EC" id="1.-.-.-" evidence="11"/>
<comment type="subcellular location">
    <subcellularLocation>
        <location evidence="2">Endoplasmic reticulum membrane</location>
        <topology evidence="2">Single-pass membrane protein</topology>
    </subcellularLocation>
    <subcellularLocation>
        <location evidence="1">Microsome membrane</location>
        <topology evidence="1">Single-pass membrane protein</topology>
    </subcellularLocation>
</comment>
<reference evidence="13" key="2">
    <citation type="submission" date="2020-08" db="EMBL/GenBank/DDBJ databases">
        <authorList>
            <person name="Shumante A."/>
            <person name="Zimin A.V."/>
            <person name="Puiu D."/>
            <person name="Salzberg S.L."/>
        </authorList>
    </citation>
    <scope>NUCLEOTIDE SEQUENCE</scope>
    <source>
        <strain evidence="13">WC2-LM</strain>
        <tissue evidence="13">Liver</tissue>
    </source>
</reference>
<evidence type="ECO:0000256" key="1">
    <source>
        <dbReference type="ARBA" id="ARBA00004111"/>
    </source>
</evidence>
<evidence type="ECO:0000256" key="5">
    <source>
        <dbReference type="ARBA" id="ARBA00022692"/>
    </source>
</evidence>
<keyword evidence="11" id="KW-0503">Monooxygenase</keyword>
<dbReference type="AlphaFoldDB" id="A0A5E4BUH8"/>
<dbReference type="Gene3D" id="3.50.50.60">
    <property type="entry name" value="FAD/NAD(P)-binding domain"/>
    <property type="match status" value="1"/>
</dbReference>
<keyword evidence="6 11" id="KW-0274">FAD</keyword>
<comment type="similarity">
    <text evidence="3 11">Belongs to the FMO family.</text>
</comment>
<dbReference type="GO" id="GO:0005789">
    <property type="term" value="C:endoplasmic reticulum membrane"/>
    <property type="evidence" value="ECO:0007669"/>
    <property type="project" value="UniProtKB-SubCell"/>
</dbReference>
<reference evidence="14 15" key="1">
    <citation type="submission" date="2019-04" db="EMBL/GenBank/DDBJ databases">
        <authorList>
            <person name="Alioto T."/>
            <person name="Alioto T."/>
        </authorList>
    </citation>
    <scope>NUCLEOTIDE SEQUENCE [LARGE SCALE GENOMIC DNA]</scope>
</reference>
<dbReference type="Proteomes" id="UP000662637">
    <property type="component" value="Unassembled WGS sequence"/>
</dbReference>
<dbReference type="Pfam" id="PF00743">
    <property type="entry name" value="FMO-like"/>
    <property type="match status" value="1"/>
</dbReference>
<evidence type="ECO:0000256" key="12">
    <source>
        <dbReference type="SAM" id="Phobius"/>
    </source>
</evidence>
<organism evidence="14 15">
    <name type="scientific">Marmota monax</name>
    <name type="common">Woodchuck</name>
    <dbReference type="NCBI Taxonomy" id="9995"/>
    <lineage>
        <taxon>Eukaryota</taxon>
        <taxon>Metazoa</taxon>
        <taxon>Chordata</taxon>
        <taxon>Craniata</taxon>
        <taxon>Vertebrata</taxon>
        <taxon>Euteleostomi</taxon>
        <taxon>Mammalia</taxon>
        <taxon>Eutheria</taxon>
        <taxon>Euarchontoglires</taxon>
        <taxon>Glires</taxon>
        <taxon>Rodentia</taxon>
        <taxon>Sciuromorpha</taxon>
        <taxon>Sciuridae</taxon>
        <taxon>Xerinae</taxon>
        <taxon>Marmotini</taxon>
        <taxon>Marmota</taxon>
    </lineage>
</organism>
<evidence type="ECO:0000313" key="15">
    <source>
        <dbReference type="Proteomes" id="UP000335636"/>
    </source>
</evidence>
<keyword evidence="4 11" id="KW-0285">Flavoprotein</keyword>
<keyword evidence="9 11" id="KW-0560">Oxidoreductase</keyword>
<dbReference type="InterPro" id="IPR020946">
    <property type="entry name" value="Flavin_mOase-like"/>
</dbReference>
<dbReference type="Proteomes" id="UP000335636">
    <property type="component" value="Unassembled WGS sequence"/>
</dbReference>
<evidence type="ECO:0000256" key="4">
    <source>
        <dbReference type="ARBA" id="ARBA00022630"/>
    </source>
</evidence>
<dbReference type="GO" id="GO:0004499">
    <property type="term" value="F:N,N-dimethylaniline monooxygenase activity"/>
    <property type="evidence" value="ECO:0007669"/>
    <property type="project" value="InterPro"/>
</dbReference>
<keyword evidence="5 12" id="KW-0812">Transmembrane</keyword>
<sequence>MPIAELQGRWATQVFKGLKKLPSQSEMMADISKTQEEMAKRYVESQRQTIQGDYIDSMEEMADLVGVRPSLLSLAFSDPKLASQLLWGPCTPAQFRLQGPGKWDGARKTILSTDDRIRKPMKTRVTEKSDSAASAVTVGRLMLAVILFAVIMAYF</sequence>
<dbReference type="EMBL" id="WJEC01004590">
    <property type="protein sequence ID" value="KAF7473968.1"/>
    <property type="molecule type" value="Genomic_DNA"/>
</dbReference>
<name>A0A5E4BUH8_MARMO</name>
<evidence type="ECO:0000256" key="2">
    <source>
        <dbReference type="ARBA" id="ARBA00004389"/>
    </source>
</evidence>
<evidence type="ECO:0000256" key="3">
    <source>
        <dbReference type="ARBA" id="ARBA00009183"/>
    </source>
</evidence>
<keyword evidence="7" id="KW-0492">Microsome</keyword>
<evidence type="ECO:0000313" key="14">
    <source>
        <dbReference type="EMBL" id="VTJ72579.1"/>
    </source>
</evidence>
<comment type="cofactor">
    <cofactor evidence="11">
        <name>FAD</name>
        <dbReference type="ChEBI" id="CHEBI:57692"/>
    </cofactor>
</comment>
<evidence type="ECO:0000256" key="6">
    <source>
        <dbReference type="ARBA" id="ARBA00022827"/>
    </source>
</evidence>
<evidence type="ECO:0000256" key="10">
    <source>
        <dbReference type="ARBA" id="ARBA00023136"/>
    </source>
</evidence>
<dbReference type="InterPro" id="IPR036188">
    <property type="entry name" value="FAD/NAD-bd_sf"/>
</dbReference>
<evidence type="ECO:0000256" key="9">
    <source>
        <dbReference type="ARBA" id="ARBA00023002"/>
    </source>
</evidence>
<evidence type="ECO:0000256" key="11">
    <source>
        <dbReference type="RuleBase" id="RU361177"/>
    </source>
</evidence>
<dbReference type="GO" id="GO:0050660">
    <property type="term" value="F:flavin adenine dinucleotide binding"/>
    <property type="evidence" value="ECO:0007669"/>
    <property type="project" value="InterPro"/>
</dbReference>
<dbReference type="PRINTS" id="PR01122">
    <property type="entry name" value="FMOXYGENASE2"/>
</dbReference>
<keyword evidence="8 12" id="KW-1133">Transmembrane helix</keyword>
<proteinExistence type="inferred from homology"/>
<evidence type="ECO:0000256" key="7">
    <source>
        <dbReference type="ARBA" id="ARBA00022848"/>
    </source>
</evidence>
<feature type="transmembrane region" description="Helical" evidence="12">
    <location>
        <begin position="131"/>
        <end position="154"/>
    </location>
</feature>
<keyword evidence="7" id="KW-0256">Endoplasmic reticulum</keyword>
<dbReference type="InterPro" id="IPR002254">
    <property type="entry name" value="Flavin_mOase_2"/>
</dbReference>
<accession>A0A5E4BUH8</accession>
<dbReference type="EMBL" id="CABDUW010000630">
    <property type="protein sequence ID" value="VTJ72579.1"/>
    <property type="molecule type" value="Genomic_DNA"/>
</dbReference>
<dbReference type="GO" id="GO:0050661">
    <property type="term" value="F:NADP binding"/>
    <property type="evidence" value="ECO:0007669"/>
    <property type="project" value="InterPro"/>
</dbReference>
<dbReference type="SUPFAM" id="SSF51905">
    <property type="entry name" value="FAD/NAD(P)-binding domain"/>
    <property type="match status" value="1"/>
</dbReference>
<keyword evidence="15" id="KW-1185">Reference proteome</keyword>
<keyword evidence="10 12" id="KW-0472">Membrane</keyword>
<evidence type="ECO:0000313" key="13">
    <source>
        <dbReference type="EMBL" id="KAF7473968.1"/>
    </source>
</evidence>
<protein>
    <recommendedName>
        <fullName evidence="11">Flavin-containing monooxygenase</fullName>
        <ecNumber evidence="11">1.-.-.-</ecNumber>
    </recommendedName>
</protein>
<gene>
    <name evidence="13" type="ORF">GHT09_015345</name>
    <name evidence="14" type="ORF">MONAX_5E025792</name>
</gene>
<dbReference type="InterPro" id="IPR050346">
    <property type="entry name" value="FMO-like"/>
</dbReference>
<evidence type="ECO:0000256" key="8">
    <source>
        <dbReference type="ARBA" id="ARBA00022989"/>
    </source>
</evidence>
<dbReference type="PANTHER" id="PTHR23023">
    <property type="entry name" value="DIMETHYLANILINE MONOOXYGENASE"/>
    <property type="match status" value="1"/>
</dbReference>